<dbReference type="GO" id="GO:0005975">
    <property type="term" value="P:carbohydrate metabolic process"/>
    <property type="evidence" value="ECO:0007669"/>
    <property type="project" value="InterPro"/>
</dbReference>
<dbReference type="Proteomes" id="UP000278807">
    <property type="component" value="Unassembled WGS sequence"/>
</dbReference>
<dbReference type="InterPro" id="IPR045159">
    <property type="entry name" value="DCAF7-like"/>
</dbReference>
<dbReference type="Gene3D" id="1.50.10.10">
    <property type="match status" value="1"/>
</dbReference>
<evidence type="ECO:0000256" key="1">
    <source>
        <dbReference type="ARBA" id="ARBA00007179"/>
    </source>
</evidence>
<feature type="repeat" description="WD" evidence="5">
    <location>
        <begin position="285"/>
        <end position="327"/>
    </location>
</feature>
<organism evidence="9">
    <name type="scientific">Rodentolepis nana</name>
    <name type="common">Dwarf tapeworm</name>
    <name type="synonym">Hymenolepis nana</name>
    <dbReference type="NCBI Taxonomy" id="102285"/>
    <lineage>
        <taxon>Eukaryota</taxon>
        <taxon>Metazoa</taxon>
        <taxon>Spiralia</taxon>
        <taxon>Lophotrochozoa</taxon>
        <taxon>Platyhelminthes</taxon>
        <taxon>Cestoda</taxon>
        <taxon>Eucestoda</taxon>
        <taxon>Cyclophyllidea</taxon>
        <taxon>Hymenolepididae</taxon>
        <taxon>Rodentolepis</taxon>
    </lineage>
</organism>
<dbReference type="OrthoDB" id="24670at2759"/>
<dbReference type="GO" id="GO:0031179">
    <property type="term" value="P:peptide modification"/>
    <property type="evidence" value="ECO:0007669"/>
    <property type="project" value="InterPro"/>
</dbReference>
<dbReference type="PRINTS" id="PR01951">
    <property type="entry name" value="LANCEUKARYTE"/>
</dbReference>
<dbReference type="SMART" id="SM00320">
    <property type="entry name" value="WD40"/>
    <property type="match status" value="5"/>
</dbReference>
<dbReference type="InterPro" id="IPR007822">
    <property type="entry name" value="LANC-like"/>
</dbReference>
<dbReference type="GO" id="GO:0046872">
    <property type="term" value="F:metal ion binding"/>
    <property type="evidence" value="ECO:0007669"/>
    <property type="project" value="UniProtKB-KW"/>
</dbReference>
<dbReference type="InterPro" id="IPR019775">
    <property type="entry name" value="WD40_repeat_CS"/>
</dbReference>
<dbReference type="SUPFAM" id="SSF158745">
    <property type="entry name" value="LanC-like"/>
    <property type="match status" value="1"/>
</dbReference>
<dbReference type="Pfam" id="PF00400">
    <property type="entry name" value="WD40"/>
    <property type="match status" value="2"/>
</dbReference>
<dbReference type="InterPro" id="IPR020464">
    <property type="entry name" value="LanC-like_prot_euk"/>
</dbReference>
<dbReference type="EMBL" id="UZAE01012014">
    <property type="protein sequence ID" value="VDO03049.1"/>
    <property type="molecule type" value="Genomic_DNA"/>
</dbReference>
<dbReference type="CDD" id="cd04794">
    <property type="entry name" value="euk_LANCL"/>
    <property type="match status" value="1"/>
</dbReference>
<evidence type="ECO:0000313" key="7">
    <source>
        <dbReference type="EMBL" id="VDO03049.1"/>
    </source>
</evidence>
<reference evidence="7 8" key="2">
    <citation type="submission" date="2018-11" db="EMBL/GenBank/DDBJ databases">
        <authorList>
            <consortium name="Pathogen Informatics"/>
        </authorList>
    </citation>
    <scope>NUCLEOTIDE SEQUENCE [LARGE SCALE GENOMIC DNA]</scope>
</reference>
<evidence type="ECO:0000256" key="2">
    <source>
        <dbReference type="ARBA" id="ARBA00022574"/>
    </source>
</evidence>
<evidence type="ECO:0000313" key="8">
    <source>
        <dbReference type="Proteomes" id="UP000278807"/>
    </source>
</evidence>
<feature type="binding site" evidence="4">
    <location>
        <position position="671"/>
    </location>
    <ligand>
        <name>Zn(2+)</name>
        <dbReference type="ChEBI" id="CHEBI:29105"/>
    </ligand>
</feature>
<dbReference type="InterPro" id="IPR012341">
    <property type="entry name" value="6hp_glycosidase-like_sf"/>
</dbReference>
<sequence length="746" mass="83203">MSGTPGSGSVGSLNPQNAAAAIPPVSNPKNKEIYKYEAPWNIFSLNWSLRQDKRFRLAIGSFIEEYNNKIQIITLDEDQGEFVAQQTFNHYYPATKVMWMPDMKTNAPDLLATSGDYLRIWKVSESPTKLECTLNNNQSTGFCAPLTSFDWNESDPSIIGASSVDTTCTIWGLETQQVIGRTRGVSGHVKTQVIAHDKEVYDIAFSRAAGNRDIFASVGADGSVRLFDLRNLLTSTIIYENRNRTPLLRLAWNKQDPNYIATFALDSKEVTILDLRVVSTPMATLDNHRGYLNGLAWAPHSSCHICTAGEDCMALIWDIQSMPRAIEDPILAYTAAAEINQIQWKLLGDTTHIIGKSGCHLFCLRIHLFPRVSLTITNPNRDDFLISPESFIFGISFTGIKLQKHLELCEDDSVRDFIKFTNNITIEAFNRRDKSRLSEGISTLTSSYTAPCLVAALSGLTGALDKFCQSGRYVKYDMPDEPLYGRVGYLCGLMLLLDNGHEVDGQLVSEVVKCILKSGRKLSERLDRREYENLMRRMSNPPGKPPLMFIWHDKFYLGAAHGYAGILQILLKVNEKLPQCLPEGALETDILPTVKWLAKLQLRSGNWPSSLGSSLDNDHLVQWCHGAPGVVPLMLAAYKVTGDRDYLQRAERGGEVIWERGLLTKGCGLCHGSAGSGYALLSLYRHTGDKKYLQRAAAVALWCADYFNHAERTPDRPLSLFEGLSGAIMFLADMRHPEVAEFPLIN</sequence>
<protein>
    <submittedName>
        <fullName evidence="9">WD_REPEATS_REGION domain-containing protein</fullName>
    </submittedName>
</protein>
<keyword evidence="4" id="KW-0862">Zinc</keyword>
<keyword evidence="4" id="KW-0479">Metal-binding</keyword>
<comment type="similarity">
    <text evidence="1">Belongs to the LanC-like protein family.</text>
</comment>
<dbReference type="STRING" id="102285.A0A0R3TJE5"/>
<dbReference type="Gene3D" id="2.130.10.10">
    <property type="entry name" value="YVTN repeat-like/Quinoprotein amine dehydrogenase"/>
    <property type="match status" value="1"/>
</dbReference>
<reference evidence="9" key="1">
    <citation type="submission" date="2017-02" db="UniProtKB">
        <authorList>
            <consortium name="WormBaseParasite"/>
        </authorList>
    </citation>
    <scope>IDENTIFICATION</scope>
</reference>
<dbReference type="InterPro" id="IPR001680">
    <property type="entry name" value="WD40_rpt"/>
</dbReference>
<evidence type="ECO:0000256" key="5">
    <source>
        <dbReference type="PROSITE-ProRule" id="PRU00221"/>
    </source>
</evidence>
<dbReference type="PANTHER" id="PTHR19919">
    <property type="entry name" value="WD REPEAT CONTAINING PROTEIN"/>
    <property type="match status" value="1"/>
</dbReference>
<evidence type="ECO:0000256" key="6">
    <source>
        <dbReference type="SAM" id="MobiDB-lite"/>
    </source>
</evidence>
<proteinExistence type="inferred from homology"/>
<evidence type="ECO:0000256" key="3">
    <source>
        <dbReference type="ARBA" id="ARBA00022737"/>
    </source>
</evidence>
<feature type="region of interest" description="Disordered" evidence="6">
    <location>
        <begin position="1"/>
        <end position="24"/>
    </location>
</feature>
<dbReference type="AlphaFoldDB" id="A0A0R3TJE5"/>
<dbReference type="PROSITE" id="PS50082">
    <property type="entry name" value="WD_REPEATS_2"/>
    <property type="match status" value="1"/>
</dbReference>
<dbReference type="SUPFAM" id="SSF50978">
    <property type="entry name" value="WD40 repeat-like"/>
    <property type="match status" value="1"/>
</dbReference>
<feature type="binding site" evidence="4">
    <location>
        <position position="624"/>
    </location>
    <ligand>
        <name>Zn(2+)</name>
        <dbReference type="ChEBI" id="CHEBI:29105"/>
    </ligand>
</feature>
<keyword evidence="3" id="KW-0677">Repeat</keyword>
<evidence type="ECO:0000313" key="9">
    <source>
        <dbReference type="WBParaSite" id="HNAJ_0000719301-mRNA-1"/>
    </source>
</evidence>
<dbReference type="SMART" id="SM01260">
    <property type="entry name" value="LANC_like"/>
    <property type="match status" value="1"/>
</dbReference>
<keyword evidence="2 5" id="KW-0853">WD repeat</keyword>
<dbReference type="Pfam" id="PF05147">
    <property type="entry name" value="LANC_like"/>
    <property type="match status" value="1"/>
</dbReference>
<evidence type="ECO:0000256" key="4">
    <source>
        <dbReference type="PIRSR" id="PIRSR607822-1"/>
    </source>
</evidence>
<keyword evidence="8" id="KW-1185">Reference proteome</keyword>
<dbReference type="InterPro" id="IPR036322">
    <property type="entry name" value="WD40_repeat_dom_sf"/>
</dbReference>
<dbReference type="PROSITE" id="PS00678">
    <property type="entry name" value="WD_REPEATS_1"/>
    <property type="match status" value="1"/>
</dbReference>
<gene>
    <name evidence="7" type="ORF">HNAJ_LOCUS7189</name>
</gene>
<feature type="binding site" evidence="4">
    <location>
        <position position="670"/>
    </location>
    <ligand>
        <name>Zn(2+)</name>
        <dbReference type="ChEBI" id="CHEBI:29105"/>
    </ligand>
</feature>
<accession>A0A0R3TJE5</accession>
<name>A0A0R3TJE5_RODNA</name>
<dbReference type="InterPro" id="IPR015943">
    <property type="entry name" value="WD40/YVTN_repeat-like_dom_sf"/>
</dbReference>
<dbReference type="WBParaSite" id="HNAJ_0000719301-mRNA-1">
    <property type="protein sequence ID" value="HNAJ_0000719301-mRNA-1"/>
    <property type="gene ID" value="HNAJ_0000719301"/>
</dbReference>
<dbReference type="PRINTS" id="PR01950">
    <property type="entry name" value="LANCSUPER"/>
</dbReference>